<feature type="compositionally biased region" description="Basic and acidic residues" evidence="1">
    <location>
        <begin position="47"/>
        <end position="59"/>
    </location>
</feature>
<evidence type="ECO:0000313" key="2">
    <source>
        <dbReference type="EMBL" id="MBB5939339.1"/>
    </source>
</evidence>
<reference evidence="2 3" key="1">
    <citation type="submission" date="2020-08" db="EMBL/GenBank/DDBJ databases">
        <title>Genomic Encyclopedia of Type Strains, Phase III (KMG-III): the genomes of soil and plant-associated and newly described type strains.</title>
        <authorList>
            <person name="Whitman W."/>
        </authorList>
    </citation>
    <scope>NUCLEOTIDE SEQUENCE [LARGE SCALE GENOMIC DNA]</scope>
    <source>
        <strain evidence="2 3">CECT 8305</strain>
    </source>
</reference>
<evidence type="ECO:0000256" key="1">
    <source>
        <dbReference type="SAM" id="MobiDB-lite"/>
    </source>
</evidence>
<protein>
    <submittedName>
        <fullName evidence="2">Uncharacterized protein</fullName>
    </submittedName>
</protein>
<sequence>MDTEWLLPPRWYEISDPGSLIDSAPPADSSTPGSGHSRTSRPGTVHTRTEHSPHRDRAQPHATTQAQSVRRNVPSHTRSPVGLYDTYLTIQM</sequence>
<accession>A0A7W9QG05</accession>
<gene>
    <name evidence="2" type="ORF">FHS42_006432</name>
</gene>
<dbReference type="EMBL" id="JACHJL010000022">
    <property type="protein sequence ID" value="MBB5939339.1"/>
    <property type="molecule type" value="Genomic_DNA"/>
</dbReference>
<dbReference type="AlphaFoldDB" id="A0A7W9QG05"/>
<feature type="region of interest" description="Disordered" evidence="1">
    <location>
        <begin position="16"/>
        <end position="85"/>
    </location>
</feature>
<evidence type="ECO:0000313" key="3">
    <source>
        <dbReference type="Proteomes" id="UP000588098"/>
    </source>
</evidence>
<feature type="compositionally biased region" description="Polar residues" evidence="1">
    <location>
        <begin position="28"/>
        <end position="42"/>
    </location>
</feature>
<proteinExistence type="predicted"/>
<dbReference type="Proteomes" id="UP000588098">
    <property type="component" value="Unassembled WGS sequence"/>
</dbReference>
<name>A0A7W9QG05_9ACTN</name>
<feature type="compositionally biased region" description="Polar residues" evidence="1">
    <location>
        <begin position="61"/>
        <end position="78"/>
    </location>
</feature>
<keyword evidence="3" id="KW-1185">Reference proteome</keyword>
<organism evidence="2 3">
    <name type="scientific">Streptomyces zagrosensis</name>
    <dbReference type="NCBI Taxonomy" id="1042984"/>
    <lineage>
        <taxon>Bacteria</taxon>
        <taxon>Bacillati</taxon>
        <taxon>Actinomycetota</taxon>
        <taxon>Actinomycetes</taxon>
        <taxon>Kitasatosporales</taxon>
        <taxon>Streptomycetaceae</taxon>
        <taxon>Streptomyces</taxon>
    </lineage>
</organism>
<comment type="caution">
    <text evidence="2">The sequence shown here is derived from an EMBL/GenBank/DDBJ whole genome shotgun (WGS) entry which is preliminary data.</text>
</comment>